<name>A0AA38MNX9_9CUCU</name>
<keyword evidence="1" id="KW-0175">Coiled coil</keyword>
<dbReference type="Proteomes" id="UP001168821">
    <property type="component" value="Unassembled WGS sequence"/>
</dbReference>
<dbReference type="AlphaFoldDB" id="A0AA38MNX9"/>
<evidence type="ECO:0000313" key="3">
    <source>
        <dbReference type="Proteomes" id="UP001168821"/>
    </source>
</evidence>
<feature type="coiled-coil region" evidence="1">
    <location>
        <begin position="104"/>
        <end position="159"/>
    </location>
</feature>
<protein>
    <submittedName>
        <fullName evidence="2">Uncharacterized protein</fullName>
    </submittedName>
</protein>
<evidence type="ECO:0000313" key="2">
    <source>
        <dbReference type="EMBL" id="KAJ3662664.1"/>
    </source>
</evidence>
<reference evidence="2" key="1">
    <citation type="journal article" date="2023" name="G3 (Bethesda)">
        <title>Whole genome assemblies of Zophobas morio and Tenebrio molitor.</title>
        <authorList>
            <person name="Kaur S."/>
            <person name="Stinson S.A."/>
            <person name="diCenzo G.C."/>
        </authorList>
    </citation>
    <scope>NUCLEOTIDE SEQUENCE</scope>
    <source>
        <strain evidence="2">QUZm001</strain>
    </source>
</reference>
<proteinExistence type="predicted"/>
<comment type="caution">
    <text evidence="2">The sequence shown here is derived from an EMBL/GenBank/DDBJ whole genome shotgun (WGS) entry which is preliminary data.</text>
</comment>
<accession>A0AA38MNX9</accession>
<feature type="coiled-coil region" evidence="1">
    <location>
        <begin position="229"/>
        <end position="380"/>
    </location>
</feature>
<keyword evidence="3" id="KW-1185">Reference proteome</keyword>
<sequence>MFLNKVHDQKVELLRAVFRNMYLKEKCDYLDSECKMLADHVLSSQVTKAEQSELIIALETELCSLRQIHDQKLQELAIAQEHLASMSMMLENTQSYILTSLNENKSMNEELEIKDDMIKCLQEELVHVRLQAAEQWALIRELRQIKDELEKDKEMLTKTKPETISRLQEKLMEFKVVEAQFGLELDKIKQLTQQIKAEVELHKKEVEKEKTTKAEGNVLLSKKGVIWKTGENNTEKTELKEEIQKLESEKLYLQSRIPSLQNKIEILNKHAEYKEVERRRLQEKLDSFKVKHQSIENITSERRRQIDHLKNSASEKVCAIRNNTEEKKQSIEELSEKLQEMSERRQSFTGRIRIKETTTVQTLEQQIVILENRMSQLKSETVKLCSTNRQNEIMSDNM</sequence>
<organism evidence="2 3">
    <name type="scientific">Zophobas morio</name>
    <dbReference type="NCBI Taxonomy" id="2755281"/>
    <lineage>
        <taxon>Eukaryota</taxon>
        <taxon>Metazoa</taxon>
        <taxon>Ecdysozoa</taxon>
        <taxon>Arthropoda</taxon>
        <taxon>Hexapoda</taxon>
        <taxon>Insecta</taxon>
        <taxon>Pterygota</taxon>
        <taxon>Neoptera</taxon>
        <taxon>Endopterygota</taxon>
        <taxon>Coleoptera</taxon>
        <taxon>Polyphaga</taxon>
        <taxon>Cucujiformia</taxon>
        <taxon>Tenebrionidae</taxon>
        <taxon>Zophobas</taxon>
    </lineage>
</organism>
<dbReference type="EMBL" id="JALNTZ010000002">
    <property type="protein sequence ID" value="KAJ3662664.1"/>
    <property type="molecule type" value="Genomic_DNA"/>
</dbReference>
<gene>
    <name evidence="2" type="ORF">Zmor_007002</name>
</gene>
<evidence type="ECO:0000256" key="1">
    <source>
        <dbReference type="SAM" id="Coils"/>
    </source>
</evidence>